<protein>
    <recommendedName>
        <fullName evidence="3">Protein involved in chromosome partitioning</fullName>
    </recommendedName>
</protein>
<dbReference type="KEGG" id="salq:SYNTR_2045"/>
<organism evidence="1 2">
    <name type="scientific">Candidatus Syntrophocurvum alkaliphilum</name>
    <dbReference type="NCBI Taxonomy" id="2293317"/>
    <lineage>
        <taxon>Bacteria</taxon>
        <taxon>Bacillati</taxon>
        <taxon>Bacillota</taxon>
        <taxon>Clostridia</taxon>
        <taxon>Eubacteriales</taxon>
        <taxon>Syntrophomonadaceae</taxon>
        <taxon>Candidatus Syntrophocurvum</taxon>
    </lineage>
</organism>
<dbReference type="AlphaFoldDB" id="A0A6I6DJ22"/>
<evidence type="ECO:0008006" key="3">
    <source>
        <dbReference type="Google" id="ProtNLM"/>
    </source>
</evidence>
<gene>
    <name evidence="1" type="ORF">SYNTR_2045</name>
</gene>
<proteinExistence type="predicted"/>
<name>A0A6I6DJ22_9FIRM</name>
<sequence length="64" mass="7546">MQRKEFKLGDIVKMKKKHPCGSYNWEVTRMGADIKIKCLGCNRVVMMPRIKFEKGMLRVENESK</sequence>
<evidence type="ECO:0000313" key="2">
    <source>
        <dbReference type="Proteomes" id="UP000426444"/>
    </source>
</evidence>
<dbReference type="PANTHER" id="PTHR38455:SF1">
    <property type="entry name" value="DUF951 DOMAIN-CONTAINING PROTEIN"/>
    <property type="match status" value="1"/>
</dbReference>
<dbReference type="OrthoDB" id="9802710at2"/>
<dbReference type="InterPro" id="IPR009296">
    <property type="entry name" value="DUF951"/>
</dbReference>
<dbReference type="PANTHER" id="PTHR38455">
    <property type="entry name" value="HYPOTHETICAL CYTOSOLIC PROTEIN"/>
    <property type="match status" value="1"/>
</dbReference>
<reference evidence="2" key="1">
    <citation type="journal article" date="2019" name="Microbiology">
        <title>Complete Genome Sequence of an Uncultured Bacterium of the Candidate Phylum Bipolaricaulota.</title>
        <authorList>
            <person name="Kadnikov V.V."/>
            <person name="Mardanov A.V."/>
            <person name="Beletsky A.V."/>
            <person name="Frank Y.A."/>
            <person name="Karnachuk O.V."/>
            <person name="Ravin N.V."/>
        </authorList>
    </citation>
    <scope>NUCLEOTIDE SEQUENCE [LARGE SCALE GENOMIC DNA]</scope>
</reference>
<dbReference type="Proteomes" id="UP000426444">
    <property type="component" value="Chromosome"/>
</dbReference>
<keyword evidence="2" id="KW-1185">Reference proteome</keyword>
<dbReference type="PIRSF" id="PIRSF037263">
    <property type="entry name" value="DUF951_bac"/>
    <property type="match status" value="1"/>
</dbReference>
<dbReference type="EMBL" id="CP046457">
    <property type="protein sequence ID" value="QGU00639.1"/>
    <property type="molecule type" value="Genomic_DNA"/>
</dbReference>
<dbReference type="Pfam" id="PF06107">
    <property type="entry name" value="DUF951"/>
    <property type="match status" value="1"/>
</dbReference>
<evidence type="ECO:0000313" key="1">
    <source>
        <dbReference type="EMBL" id="QGU00639.1"/>
    </source>
</evidence>
<dbReference type="RefSeq" id="WP_156204400.1">
    <property type="nucleotide sequence ID" value="NZ_CP046457.1"/>
</dbReference>
<accession>A0A6I6DJ22</accession>